<protein>
    <submittedName>
        <fullName evidence="3">Uncharacterized protein</fullName>
    </submittedName>
</protein>
<accession>A0AAV3ZVC1</accession>
<keyword evidence="4" id="KW-1185">Reference proteome</keyword>
<feature type="compositionally biased region" description="Acidic residues" evidence="1">
    <location>
        <begin position="121"/>
        <end position="143"/>
    </location>
</feature>
<keyword evidence="2" id="KW-0472">Membrane</keyword>
<dbReference type="AlphaFoldDB" id="A0AAV3ZVC1"/>
<evidence type="ECO:0000313" key="4">
    <source>
        <dbReference type="Proteomes" id="UP000735302"/>
    </source>
</evidence>
<keyword evidence="2" id="KW-0812">Transmembrane</keyword>
<organism evidence="3 4">
    <name type="scientific">Plakobranchus ocellatus</name>
    <dbReference type="NCBI Taxonomy" id="259542"/>
    <lineage>
        <taxon>Eukaryota</taxon>
        <taxon>Metazoa</taxon>
        <taxon>Spiralia</taxon>
        <taxon>Lophotrochozoa</taxon>
        <taxon>Mollusca</taxon>
        <taxon>Gastropoda</taxon>
        <taxon>Heterobranchia</taxon>
        <taxon>Euthyneura</taxon>
        <taxon>Panpulmonata</taxon>
        <taxon>Sacoglossa</taxon>
        <taxon>Placobranchoidea</taxon>
        <taxon>Plakobranchidae</taxon>
        <taxon>Plakobranchus</taxon>
    </lineage>
</organism>
<evidence type="ECO:0000313" key="3">
    <source>
        <dbReference type="EMBL" id="GFN98373.1"/>
    </source>
</evidence>
<proteinExistence type="predicted"/>
<dbReference type="Proteomes" id="UP000735302">
    <property type="component" value="Unassembled WGS sequence"/>
</dbReference>
<comment type="caution">
    <text evidence="3">The sequence shown here is derived from an EMBL/GenBank/DDBJ whole genome shotgun (WGS) entry which is preliminary data.</text>
</comment>
<name>A0AAV3ZVC1_9GAST</name>
<sequence length="149" mass="16644">MRKTRQDVRVAICHGDKLDPLTTVIPKGTMGLSYQINLIIMRASNLTLLFVLGLTLALVICSPISVTTDQQQIQDQDPPKADKVCMLIKFMRSQLRGGGGEGGRGGRGRGGGGGEEKEVEEKEEVEEEEEKEEEKEEEEEEEEERRRIS</sequence>
<feature type="region of interest" description="Disordered" evidence="1">
    <location>
        <begin position="95"/>
        <end position="149"/>
    </location>
</feature>
<dbReference type="EMBL" id="BLXT01002845">
    <property type="protein sequence ID" value="GFN98373.1"/>
    <property type="molecule type" value="Genomic_DNA"/>
</dbReference>
<evidence type="ECO:0000256" key="2">
    <source>
        <dbReference type="SAM" id="Phobius"/>
    </source>
</evidence>
<gene>
    <name evidence="3" type="ORF">PoB_002487900</name>
</gene>
<feature type="compositionally biased region" description="Gly residues" evidence="1">
    <location>
        <begin position="96"/>
        <end position="113"/>
    </location>
</feature>
<feature type="transmembrane region" description="Helical" evidence="2">
    <location>
        <begin position="46"/>
        <end position="66"/>
    </location>
</feature>
<evidence type="ECO:0000256" key="1">
    <source>
        <dbReference type="SAM" id="MobiDB-lite"/>
    </source>
</evidence>
<keyword evidence="2" id="KW-1133">Transmembrane helix</keyword>
<reference evidence="3 4" key="1">
    <citation type="journal article" date="2021" name="Elife">
        <title>Chloroplast acquisition without the gene transfer in kleptoplastic sea slugs, Plakobranchus ocellatus.</title>
        <authorList>
            <person name="Maeda T."/>
            <person name="Takahashi S."/>
            <person name="Yoshida T."/>
            <person name="Shimamura S."/>
            <person name="Takaki Y."/>
            <person name="Nagai Y."/>
            <person name="Toyoda A."/>
            <person name="Suzuki Y."/>
            <person name="Arimoto A."/>
            <person name="Ishii H."/>
            <person name="Satoh N."/>
            <person name="Nishiyama T."/>
            <person name="Hasebe M."/>
            <person name="Maruyama T."/>
            <person name="Minagawa J."/>
            <person name="Obokata J."/>
            <person name="Shigenobu S."/>
        </authorList>
    </citation>
    <scope>NUCLEOTIDE SEQUENCE [LARGE SCALE GENOMIC DNA]</scope>
</reference>